<accession>A0A6A9UQ13</accession>
<dbReference type="Pfam" id="PF13376">
    <property type="entry name" value="OmdA"/>
    <property type="match status" value="1"/>
</dbReference>
<dbReference type="Gene3D" id="2.40.30.100">
    <property type="entry name" value="AF2212/PG0164-like"/>
    <property type="match status" value="1"/>
</dbReference>
<sequence length="144" mass="15181">MTFTTVVELSGRTATGLEVPAEAVEALGSGRRPAVTVAVGGHRYRSTVAVMGGRFMLPLSAENRTAAGVAAGDTVEVELELDTAPREVEVPDDLARALQRAGLTEAFSALSYSHQRRHVLQVEGARTEATRLRRVEAVVAALAG</sequence>
<evidence type="ECO:0000313" key="2">
    <source>
        <dbReference type="Proteomes" id="UP000435304"/>
    </source>
</evidence>
<proteinExistence type="predicted"/>
<dbReference type="AlphaFoldDB" id="A0A6A9UQ13"/>
<reference evidence="1 2" key="1">
    <citation type="submission" date="2019-12" db="EMBL/GenBank/DDBJ databases">
        <title>Auraticoccus cholistani sp. nov., an actinomycete isolated from soil of Cholistan desert.</title>
        <authorList>
            <person name="Cheema M.T."/>
        </authorList>
    </citation>
    <scope>NUCLEOTIDE SEQUENCE [LARGE SCALE GENOMIC DNA]</scope>
    <source>
        <strain evidence="1 2">F435</strain>
    </source>
</reference>
<dbReference type="EMBL" id="WPCU01000003">
    <property type="protein sequence ID" value="MVA74771.1"/>
    <property type="molecule type" value="Genomic_DNA"/>
</dbReference>
<gene>
    <name evidence="1" type="ORF">GC722_01790</name>
</gene>
<dbReference type="SUPFAM" id="SSF141694">
    <property type="entry name" value="AF2212/PG0164-like"/>
    <property type="match status" value="1"/>
</dbReference>
<dbReference type="InterPro" id="IPR037079">
    <property type="entry name" value="AF2212/PG0164-like_sf"/>
</dbReference>
<keyword evidence="2" id="KW-1185">Reference proteome</keyword>
<dbReference type="Pfam" id="PF08922">
    <property type="entry name" value="DUF1905"/>
    <property type="match status" value="1"/>
</dbReference>
<comment type="caution">
    <text evidence="1">The sequence shown here is derived from an EMBL/GenBank/DDBJ whole genome shotgun (WGS) entry which is preliminary data.</text>
</comment>
<name>A0A6A9UQ13_9ACTN</name>
<dbReference type="Proteomes" id="UP000435304">
    <property type="component" value="Unassembled WGS sequence"/>
</dbReference>
<protein>
    <submittedName>
        <fullName evidence="1">DUF1905 domain-containing protein</fullName>
    </submittedName>
</protein>
<organism evidence="1 2">
    <name type="scientific">Auraticoccus cholistanensis</name>
    <dbReference type="NCBI Taxonomy" id="2656650"/>
    <lineage>
        <taxon>Bacteria</taxon>
        <taxon>Bacillati</taxon>
        <taxon>Actinomycetota</taxon>
        <taxon>Actinomycetes</taxon>
        <taxon>Propionibacteriales</taxon>
        <taxon>Propionibacteriaceae</taxon>
        <taxon>Auraticoccus</taxon>
    </lineage>
</organism>
<dbReference type="InterPro" id="IPR015018">
    <property type="entry name" value="DUF1905"/>
</dbReference>
<evidence type="ECO:0000313" key="1">
    <source>
        <dbReference type="EMBL" id="MVA74771.1"/>
    </source>
</evidence>